<evidence type="ECO:0000259" key="1">
    <source>
        <dbReference type="PROSITE" id="PS50011"/>
    </source>
</evidence>
<dbReference type="PROSITE" id="PS50011">
    <property type="entry name" value="PROTEIN_KINASE_DOM"/>
    <property type="match status" value="1"/>
</dbReference>
<dbReference type="PROSITE" id="PS00108">
    <property type="entry name" value="PROTEIN_KINASE_ST"/>
    <property type="match status" value="1"/>
</dbReference>
<dbReference type="GO" id="GO:0007165">
    <property type="term" value="P:signal transduction"/>
    <property type="evidence" value="ECO:0007669"/>
    <property type="project" value="TreeGrafter"/>
</dbReference>
<dbReference type="Proteomes" id="UP000256690">
    <property type="component" value="Unassembled WGS sequence"/>
</dbReference>
<dbReference type="OrthoDB" id="5979581at2759"/>
<dbReference type="GeneID" id="38116568"/>
<dbReference type="InterPro" id="IPR008271">
    <property type="entry name" value="Ser/Thr_kinase_AS"/>
</dbReference>
<dbReference type="EMBL" id="PVWQ01000006">
    <property type="protein sequence ID" value="RDW79346.1"/>
    <property type="molecule type" value="Genomic_DNA"/>
</dbReference>
<organism evidence="2 3">
    <name type="scientific">Aspergillus mulundensis</name>
    <dbReference type="NCBI Taxonomy" id="1810919"/>
    <lineage>
        <taxon>Eukaryota</taxon>
        <taxon>Fungi</taxon>
        <taxon>Dikarya</taxon>
        <taxon>Ascomycota</taxon>
        <taxon>Pezizomycotina</taxon>
        <taxon>Eurotiomycetes</taxon>
        <taxon>Eurotiomycetidae</taxon>
        <taxon>Eurotiales</taxon>
        <taxon>Aspergillaceae</taxon>
        <taxon>Aspergillus</taxon>
        <taxon>Aspergillus subgen. Nidulantes</taxon>
    </lineage>
</organism>
<dbReference type="GO" id="GO:0005524">
    <property type="term" value="F:ATP binding"/>
    <property type="evidence" value="ECO:0007669"/>
    <property type="project" value="InterPro"/>
</dbReference>
<dbReference type="InterPro" id="IPR000719">
    <property type="entry name" value="Prot_kinase_dom"/>
</dbReference>
<feature type="domain" description="Protein kinase" evidence="1">
    <location>
        <begin position="1"/>
        <end position="299"/>
    </location>
</feature>
<evidence type="ECO:0000313" key="2">
    <source>
        <dbReference type="EMBL" id="RDW79346.1"/>
    </source>
</evidence>
<dbReference type="Gene3D" id="1.10.510.10">
    <property type="entry name" value="Transferase(Phosphotransferase) domain 1"/>
    <property type="match status" value="1"/>
</dbReference>
<dbReference type="SUPFAM" id="SSF56112">
    <property type="entry name" value="Protein kinase-like (PK-like)"/>
    <property type="match status" value="1"/>
</dbReference>
<keyword evidence="3" id="KW-1185">Reference proteome</keyword>
<dbReference type="SMART" id="SM00220">
    <property type="entry name" value="S_TKc"/>
    <property type="match status" value="1"/>
</dbReference>
<dbReference type="InterPro" id="IPR052751">
    <property type="entry name" value="Plant_MAPKKK"/>
</dbReference>
<dbReference type="AlphaFoldDB" id="A0A3D8RZ86"/>
<name>A0A3D8RZ86_9EURO</name>
<dbReference type="GO" id="GO:0004672">
    <property type="term" value="F:protein kinase activity"/>
    <property type="evidence" value="ECO:0007669"/>
    <property type="project" value="InterPro"/>
</dbReference>
<dbReference type="InterPro" id="IPR011009">
    <property type="entry name" value="Kinase-like_dom_sf"/>
</dbReference>
<proteinExistence type="predicted"/>
<dbReference type="PANTHER" id="PTHR48011:SF4">
    <property type="entry name" value="MITOGEN-ACTIVATED PROTEIN KINASE KINASE KINASE 19"/>
    <property type="match status" value="1"/>
</dbReference>
<protein>
    <recommendedName>
        <fullName evidence="1">Protein kinase domain-containing protein</fullName>
    </recommendedName>
</protein>
<gene>
    <name evidence="2" type="ORF">DSM5745_06198</name>
</gene>
<dbReference type="Pfam" id="PF00069">
    <property type="entry name" value="Pkinase"/>
    <property type="match status" value="1"/>
</dbReference>
<evidence type="ECO:0000313" key="3">
    <source>
        <dbReference type="Proteomes" id="UP000256690"/>
    </source>
</evidence>
<dbReference type="PANTHER" id="PTHR48011">
    <property type="entry name" value="CCR4-NOT TRANSCRIPTIONAL COMPLEX SUBUNIT CAF120-RELATED"/>
    <property type="match status" value="1"/>
</dbReference>
<accession>A0A3D8RZ86</accession>
<comment type="caution">
    <text evidence="2">The sequence shown here is derived from an EMBL/GenBank/DDBJ whole genome shotgun (WGS) entry which is preliminary data.</text>
</comment>
<sequence>MTTSLCLGQAVRGQKGVYTIVRHLQDTVYLARNAKDETVILKSVNHFRLQNERDVLRRFQSRTPFIRPIIDEIVEPSHPPTLVLKHLDDHLLHASIAQRLTRQEVKYVAKGVLEALKVLHQANYVHTDIKPDNVLVNYGADDVRFADVQLADCGSTVPADSGHARDGDLIGAPIWRSPEAQLRIGWGPPTDIWSFGAMARRPRRSRGVRIQNPPEAMRVLWALPFDISRDLPRGDPRFAGVYHAEYPTREKETVLTYLSGGTMQGGPRLHTKDHEARSKGQAVCHGALRRYMAHQLWCY</sequence>
<dbReference type="STRING" id="1810919.A0A3D8RZ86"/>
<dbReference type="RefSeq" id="XP_026604046.1">
    <property type="nucleotide sequence ID" value="XM_026748214.1"/>
</dbReference>
<reference evidence="2 3" key="1">
    <citation type="journal article" date="2018" name="IMA Fungus">
        <title>IMA Genome-F 9: Draft genome sequence of Annulohypoxylon stygium, Aspergillus mulundensis, Berkeleyomyces basicola (syn. Thielaviopsis basicola), Ceratocystis smalleyi, two Cercospora beticola strains, Coleophoma cylindrospora, Fusarium fracticaudum, Phialophora cf. hyalina, and Morchella septimelata.</title>
        <authorList>
            <person name="Wingfield B.D."/>
            <person name="Bills G.F."/>
            <person name="Dong Y."/>
            <person name="Huang W."/>
            <person name="Nel W.J."/>
            <person name="Swalarsk-Parry B.S."/>
            <person name="Vaghefi N."/>
            <person name="Wilken P.M."/>
            <person name="An Z."/>
            <person name="de Beer Z.W."/>
            <person name="De Vos L."/>
            <person name="Chen L."/>
            <person name="Duong T.A."/>
            <person name="Gao Y."/>
            <person name="Hammerbacher A."/>
            <person name="Kikkert J.R."/>
            <person name="Li Y."/>
            <person name="Li H."/>
            <person name="Li K."/>
            <person name="Li Q."/>
            <person name="Liu X."/>
            <person name="Ma X."/>
            <person name="Naidoo K."/>
            <person name="Pethybridge S.J."/>
            <person name="Sun J."/>
            <person name="Steenkamp E.T."/>
            <person name="van der Nest M.A."/>
            <person name="van Wyk S."/>
            <person name="Wingfield M.J."/>
            <person name="Xiong C."/>
            <person name="Yue Q."/>
            <person name="Zhang X."/>
        </authorList>
    </citation>
    <scope>NUCLEOTIDE SEQUENCE [LARGE SCALE GENOMIC DNA]</scope>
    <source>
        <strain evidence="2 3">DSM 5745</strain>
    </source>
</reference>